<keyword evidence="3" id="KW-1185">Reference proteome</keyword>
<keyword evidence="2" id="KW-0030">Aminoacyl-tRNA synthetase</keyword>
<feature type="region of interest" description="Disordered" evidence="1">
    <location>
        <begin position="175"/>
        <end position="228"/>
    </location>
</feature>
<evidence type="ECO:0000313" key="2">
    <source>
        <dbReference type="EMBL" id="PHJ15205.1"/>
    </source>
</evidence>
<feature type="compositionally biased region" description="Basic and acidic residues" evidence="1">
    <location>
        <begin position="61"/>
        <end position="76"/>
    </location>
</feature>
<feature type="compositionally biased region" description="Basic and acidic residues" evidence="1">
    <location>
        <begin position="84"/>
        <end position="99"/>
    </location>
</feature>
<evidence type="ECO:0000256" key="1">
    <source>
        <dbReference type="SAM" id="MobiDB-lite"/>
    </source>
</evidence>
<protein>
    <submittedName>
        <fullName evidence="2">Methionine trna synthetase</fullName>
    </submittedName>
</protein>
<evidence type="ECO:0000313" key="3">
    <source>
        <dbReference type="Proteomes" id="UP000221165"/>
    </source>
</evidence>
<feature type="compositionally biased region" description="Low complexity" evidence="1">
    <location>
        <begin position="31"/>
        <end position="55"/>
    </location>
</feature>
<feature type="compositionally biased region" description="Basic and acidic residues" evidence="1">
    <location>
        <begin position="198"/>
        <end position="221"/>
    </location>
</feature>
<accession>A0A2C6KFF2</accession>
<dbReference type="RefSeq" id="XP_067916939.1">
    <property type="nucleotide sequence ID" value="XM_068071085.1"/>
</dbReference>
<feature type="compositionally biased region" description="Basic and acidic residues" evidence="1">
    <location>
        <begin position="8"/>
        <end position="25"/>
    </location>
</feature>
<dbReference type="VEuPathDB" id="ToxoDB:CSUI_010984"/>
<dbReference type="GeneID" id="94434296"/>
<reference evidence="2 3" key="1">
    <citation type="journal article" date="2017" name="Int. J. Parasitol.">
        <title>The genome of the protozoan parasite Cystoisospora suis and a reverse vaccinology approach to identify vaccine candidates.</title>
        <authorList>
            <person name="Palmieri N."/>
            <person name="Shrestha A."/>
            <person name="Ruttkowski B."/>
            <person name="Beck T."/>
            <person name="Vogl C."/>
            <person name="Tomley F."/>
            <person name="Blake D.P."/>
            <person name="Joachim A."/>
        </authorList>
    </citation>
    <scope>NUCLEOTIDE SEQUENCE [LARGE SCALE GENOMIC DNA]</scope>
    <source>
        <strain evidence="2 3">Wien I</strain>
    </source>
</reference>
<feature type="non-terminal residue" evidence="2">
    <location>
        <position position="281"/>
    </location>
</feature>
<organism evidence="2 3">
    <name type="scientific">Cystoisospora suis</name>
    <dbReference type="NCBI Taxonomy" id="483139"/>
    <lineage>
        <taxon>Eukaryota</taxon>
        <taxon>Sar</taxon>
        <taxon>Alveolata</taxon>
        <taxon>Apicomplexa</taxon>
        <taxon>Conoidasida</taxon>
        <taxon>Coccidia</taxon>
        <taxon>Eucoccidiorida</taxon>
        <taxon>Eimeriorina</taxon>
        <taxon>Sarcocystidae</taxon>
        <taxon>Cystoisospora</taxon>
    </lineage>
</organism>
<feature type="region of interest" description="Disordered" evidence="1">
    <location>
        <begin position="1"/>
        <end position="128"/>
    </location>
</feature>
<sequence>MELSLENPKSHLKEKETTEEEHEKTSPPSPSFSASPSTPLLSSEASSLSHTASQSIQEVSLQERKDLLEEIRDMPTVKRKKSKKSEETQEEEQREKEEAICFLSSPSSCSSSVSPTRKETETGEMSPSSLRGVHLMLQRSVGNLVYRVMTLLWRDGDGKKKKRAACLPERPRWLTRRLQRGGDASSRGKGRETEEEERETRTRDDERKIHTNDEKGDHKNEEEEEEDVPQEIKEECWKLLLKTRDFCLEADRLMHQSLQIHLYTRRLIQLATHGNVFLDRT</sequence>
<feature type="compositionally biased region" description="Low complexity" evidence="1">
    <location>
        <begin position="104"/>
        <end position="115"/>
    </location>
</feature>
<proteinExistence type="predicted"/>
<comment type="caution">
    <text evidence="2">The sequence shown here is derived from an EMBL/GenBank/DDBJ whole genome shotgun (WGS) entry which is preliminary data.</text>
</comment>
<dbReference type="Proteomes" id="UP000221165">
    <property type="component" value="Unassembled WGS sequence"/>
</dbReference>
<dbReference type="AlphaFoldDB" id="A0A2C6KFF2"/>
<gene>
    <name evidence="2" type="ORF">CSUI_010984</name>
</gene>
<dbReference type="OrthoDB" id="24670at2759"/>
<dbReference type="EMBL" id="MIGC01009131">
    <property type="protein sequence ID" value="PHJ15205.1"/>
    <property type="molecule type" value="Genomic_DNA"/>
</dbReference>
<keyword evidence="2" id="KW-0436">Ligase</keyword>
<dbReference type="GO" id="GO:0004812">
    <property type="term" value="F:aminoacyl-tRNA ligase activity"/>
    <property type="evidence" value="ECO:0007669"/>
    <property type="project" value="UniProtKB-KW"/>
</dbReference>
<name>A0A2C6KFF2_9APIC</name>